<evidence type="ECO:0000313" key="3">
    <source>
        <dbReference type="Proteomes" id="UP000252107"/>
    </source>
</evidence>
<dbReference type="Pfam" id="PF00535">
    <property type="entry name" value="Glycos_transf_2"/>
    <property type="match status" value="1"/>
</dbReference>
<organism evidence="2 3">
    <name type="scientific">Nostoc minutum NIES-26</name>
    <dbReference type="NCBI Taxonomy" id="1844469"/>
    <lineage>
        <taxon>Bacteria</taxon>
        <taxon>Bacillati</taxon>
        <taxon>Cyanobacteriota</taxon>
        <taxon>Cyanophyceae</taxon>
        <taxon>Nostocales</taxon>
        <taxon>Nostocaceae</taxon>
        <taxon>Nostoc</taxon>
    </lineage>
</organism>
<keyword evidence="2" id="KW-0808">Transferase</keyword>
<reference evidence="2" key="1">
    <citation type="submission" date="2016-04" db="EMBL/GenBank/DDBJ databases">
        <authorList>
            <person name="Tabuchi Yagui T.R."/>
        </authorList>
    </citation>
    <scope>NUCLEOTIDE SEQUENCE [LARGE SCALE GENOMIC DNA]</scope>
    <source>
        <strain evidence="2">NIES-26</strain>
    </source>
</reference>
<dbReference type="InterPro" id="IPR001173">
    <property type="entry name" value="Glyco_trans_2-like"/>
</dbReference>
<feature type="domain" description="Glycosyltransferase 2-like" evidence="1">
    <location>
        <begin position="6"/>
        <end position="145"/>
    </location>
</feature>
<proteinExistence type="predicted"/>
<dbReference type="CDD" id="cd00761">
    <property type="entry name" value="Glyco_tranf_GTA_type"/>
    <property type="match status" value="1"/>
</dbReference>
<sequence>MSIDFTVAIPTYNGKNRLPKVLECLRSQKDLENLKWEIIVVDNNSTDDTAKLVQEYQASYSEHLPLRYCFEPEQGLAFARSRAVKEAQGEFVGFLDDDNLPASNWVIAAYKFGQEHPKVGAYSSQIHGLFEVEPSQHLKQILFYLAINERGSQAHLYEPRKKGFPPGAGLVVRRQVWQENVPRHLFLIGRVGSSMLPGEDSEALFYIHKAGWEIWYNPAMEMEHIIPSWRLERNYLISLMRGIGLSRYYLRLLLLKNWQKPFAFLIYLVNDLRKLVLYFIHYHKLIKIDTVAAAEMERLFATFISPFYFGKLNINKHFKR</sequence>
<dbReference type="InterPro" id="IPR029044">
    <property type="entry name" value="Nucleotide-diphossugar_trans"/>
</dbReference>
<dbReference type="NCBIfam" id="NF038302">
    <property type="entry name" value="EPS_HpsE"/>
    <property type="match status" value="1"/>
</dbReference>
<dbReference type="GO" id="GO:0016740">
    <property type="term" value="F:transferase activity"/>
    <property type="evidence" value="ECO:0007669"/>
    <property type="project" value="UniProtKB-KW"/>
</dbReference>
<dbReference type="InterPro" id="IPR050834">
    <property type="entry name" value="Glycosyltransf_2"/>
</dbReference>
<keyword evidence="3" id="KW-1185">Reference proteome</keyword>
<protein>
    <submittedName>
        <fullName evidence="2">Glycosyl transferase</fullName>
    </submittedName>
</protein>
<name>A0A367R377_9NOSO</name>
<comment type="caution">
    <text evidence="2">The sequence shown here is derived from an EMBL/GenBank/DDBJ whole genome shotgun (WGS) entry which is preliminary data.</text>
</comment>
<dbReference type="EMBL" id="LXQD01000277">
    <property type="protein sequence ID" value="RCJ30063.1"/>
    <property type="molecule type" value="Genomic_DNA"/>
</dbReference>
<accession>A0A367R377</accession>
<dbReference type="PANTHER" id="PTHR43685">
    <property type="entry name" value="GLYCOSYLTRANSFERASE"/>
    <property type="match status" value="1"/>
</dbReference>
<evidence type="ECO:0000259" key="1">
    <source>
        <dbReference type="Pfam" id="PF00535"/>
    </source>
</evidence>
<dbReference type="Proteomes" id="UP000252107">
    <property type="component" value="Unassembled WGS sequence"/>
</dbReference>
<dbReference type="AlphaFoldDB" id="A0A367R377"/>
<dbReference type="SUPFAM" id="SSF53448">
    <property type="entry name" value="Nucleotide-diphospho-sugar transferases"/>
    <property type="match status" value="1"/>
</dbReference>
<dbReference type="Gene3D" id="3.90.550.10">
    <property type="entry name" value="Spore Coat Polysaccharide Biosynthesis Protein SpsA, Chain A"/>
    <property type="match status" value="1"/>
</dbReference>
<gene>
    <name evidence="2" type="ORF">A6770_21470</name>
</gene>
<evidence type="ECO:0000313" key="2">
    <source>
        <dbReference type="EMBL" id="RCJ30063.1"/>
    </source>
</evidence>
<dbReference type="PANTHER" id="PTHR43685:SF2">
    <property type="entry name" value="GLYCOSYLTRANSFERASE 2-LIKE DOMAIN-CONTAINING PROTEIN"/>
    <property type="match status" value="1"/>
</dbReference>